<dbReference type="Proteomes" id="UP000001953">
    <property type="component" value="Chromosome"/>
</dbReference>
<keyword evidence="6" id="KW-0732">Signal</keyword>
<dbReference type="SUPFAM" id="SSF46626">
    <property type="entry name" value="Cytochrome c"/>
    <property type="match status" value="2"/>
</dbReference>
<feature type="region of interest" description="Disordered" evidence="5">
    <location>
        <begin position="36"/>
        <end position="67"/>
    </location>
</feature>
<feature type="chain" id="PRO_5004196043" evidence="6">
    <location>
        <begin position="33"/>
        <end position="327"/>
    </location>
</feature>
<feature type="signal peptide" evidence="6">
    <location>
        <begin position="1"/>
        <end position="32"/>
    </location>
</feature>
<dbReference type="HOGENOM" id="CLU_058582_1_0_5"/>
<dbReference type="PROSITE" id="PS51007">
    <property type="entry name" value="CYTC"/>
    <property type="match status" value="1"/>
</dbReference>
<evidence type="ECO:0000256" key="3">
    <source>
        <dbReference type="ARBA" id="ARBA00023004"/>
    </source>
</evidence>
<dbReference type="GO" id="GO:0009055">
    <property type="term" value="F:electron transfer activity"/>
    <property type="evidence" value="ECO:0007669"/>
    <property type="project" value="InterPro"/>
</dbReference>
<evidence type="ECO:0000256" key="4">
    <source>
        <dbReference type="PROSITE-ProRule" id="PRU00433"/>
    </source>
</evidence>
<dbReference type="eggNOG" id="COG3258">
    <property type="taxonomic scope" value="Bacteria"/>
</dbReference>
<dbReference type="Pfam" id="PF13442">
    <property type="entry name" value="Cytochrome_CBB3"/>
    <property type="match status" value="1"/>
</dbReference>
<dbReference type="Gene3D" id="1.10.760.10">
    <property type="entry name" value="Cytochrome c-like domain"/>
    <property type="match status" value="2"/>
</dbReference>
<dbReference type="RefSeq" id="WP_011508800.1">
    <property type="nucleotide sequence ID" value="NC_007964.1"/>
</dbReference>
<accession>Q1QRQ3</accession>
<evidence type="ECO:0000313" key="8">
    <source>
        <dbReference type="EMBL" id="ABE61094.1"/>
    </source>
</evidence>
<organism evidence="8 9">
    <name type="scientific">Nitrobacter hamburgensis (strain DSM 10229 / NCIMB 13809 / X14)</name>
    <dbReference type="NCBI Taxonomy" id="323097"/>
    <lineage>
        <taxon>Bacteria</taxon>
        <taxon>Pseudomonadati</taxon>
        <taxon>Pseudomonadota</taxon>
        <taxon>Alphaproteobacteria</taxon>
        <taxon>Hyphomicrobiales</taxon>
        <taxon>Nitrobacteraceae</taxon>
        <taxon>Nitrobacter</taxon>
    </lineage>
</organism>
<dbReference type="InterPro" id="IPR051459">
    <property type="entry name" value="Cytochrome_c-type_DH"/>
</dbReference>
<dbReference type="AlphaFoldDB" id="Q1QRQ3"/>
<dbReference type="KEGG" id="nha:Nham_0193"/>
<dbReference type="EMBL" id="CP000319">
    <property type="protein sequence ID" value="ABE61094.1"/>
    <property type="molecule type" value="Genomic_DNA"/>
</dbReference>
<evidence type="ECO:0000256" key="6">
    <source>
        <dbReference type="SAM" id="SignalP"/>
    </source>
</evidence>
<reference evidence="8 9" key="1">
    <citation type="submission" date="2006-03" db="EMBL/GenBank/DDBJ databases">
        <title>Complete sequence of chromosome of Nitrobacter hamburgensis X14.</title>
        <authorList>
            <consortium name="US DOE Joint Genome Institute"/>
            <person name="Copeland A."/>
            <person name="Lucas S."/>
            <person name="Lapidus A."/>
            <person name="Barry K."/>
            <person name="Detter J.C."/>
            <person name="Glavina del Rio T."/>
            <person name="Hammon N."/>
            <person name="Israni S."/>
            <person name="Dalin E."/>
            <person name="Tice H."/>
            <person name="Pitluck S."/>
            <person name="Chain P."/>
            <person name="Malfatti S."/>
            <person name="Shin M."/>
            <person name="Vergez L."/>
            <person name="Schmutz J."/>
            <person name="Larimer F."/>
            <person name="Land M."/>
            <person name="Hauser L."/>
            <person name="Kyrpides N."/>
            <person name="Ivanova N."/>
            <person name="Ward B."/>
            <person name="Arp D."/>
            <person name="Klotz M."/>
            <person name="Stein L."/>
            <person name="O'Mullan G."/>
            <person name="Starkenburg S."/>
            <person name="Sayavedra L."/>
            <person name="Poret-Peterson A.T."/>
            <person name="Gentry M.E."/>
            <person name="Bruce D."/>
            <person name="Richardson P."/>
        </authorList>
    </citation>
    <scope>NUCLEOTIDE SEQUENCE [LARGE SCALE GENOMIC DNA]</scope>
    <source>
        <strain evidence="9">DSM 10229 / NCIMB 13809 / X14</strain>
    </source>
</reference>
<dbReference type="GO" id="GO:0020037">
    <property type="term" value="F:heme binding"/>
    <property type="evidence" value="ECO:0007669"/>
    <property type="project" value="InterPro"/>
</dbReference>
<keyword evidence="1 4" id="KW-0349">Heme</keyword>
<name>Q1QRQ3_NITHX</name>
<gene>
    <name evidence="8" type="ordered locus">Nham_0193</name>
</gene>
<dbReference type="InterPro" id="IPR009056">
    <property type="entry name" value="Cyt_c-like_dom"/>
</dbReference>
<sequence>MSRNPVAPSVPAVAVLALAAAGFIGSMLSASAAAPLTGATPEQPPAAKTEAARPSYTPPADSDIPDGPFGDMIRLGEAIFHDTRHNAKGFVGNDLQCSNCHIDRGRQPNSAPLGAAYLLYPAYRAKNGHVNTFQERLQGCFRFSMNGKAPPFNDKVLVALETYAYFLAKGGPTGVAVKGQGYPKLKAPDQPADYDRGAKAYAQHCSLCHGGDGEGQKSADGQTVFPPLWGPRSFNWGAGMASINNAAGFIKANMPLGLGGSLSDQEAWDIATYMDSQERPQDPRFVESVAETRKRFHDEPTSKYGLVVNGVHLGEKSPPSGTIDAAD</sequence>
<dbReference type="PANTHER" id="PTHR35008">
    <property type="entry name" value="BLL4482 PROTEIN-RELATED"/>
    <property type="match status" value="1"/>
</dbReference>
<dbReference type="InterPro" id="IPR036909">
    <property type="entry name" value="Cyt_c-like_dom_sf"/>
</dbReference>
<evidence type="ECO:0000256" key="5">
    <source>
        <dbReference type="SAM" id="MobiDB-lite"/>
    </source>
</evidence>
<dbReference type="STRING" id="323097.Nham_0193"/>
<evidence type="ECO:0000256" key="1">
    <source>
        <dbReference type="ARBA" id="ARBA00022617"/>
    </source>
</evidence>
<evidence type="ECO:0000259" key="7">
    <source>
        <dbReference type="PROSITE" id="PS51007"/>
    </source>
</evidence>
<keyword evidence="2 4" id="KW-0479">Metal-binding</keyword>
<keyword evidence="9" id="KW-1185">Reference proteome</keyword>
<protein>
    <submittedName>
        <fullName evidence="8">Cytochrome c, class I</fullName>
    </submittedName>
</protein>
<feature type="domain" description="Cytochrome c" evidence="7">
    <location>
        <begin position="192"/>
        <end position="278"/>
    </location>
</feature>
<proteinExistence type="predicted"/>
<dbReference type="GO" id="GO:0046872">
    <property type="term" value="F:metal ion binding"/>
    <property type="evidence" value="ECO:0007669"/>
    <property type="project" value="UniProtKB-KW"/>
</dbReference>
<evidence type="ECO:0000256" key="2">
    <source>
        <dbReference type="ARBA" id="ARBA00022723"/>
    </source>
</evidence>
<dbReference type="PANTHER" id="PTHR35008:SF9">
    <property type="entry name" value="CYTOCHROME C DOMAIN-CONTAINING PROTEIN"/>
    <property type="match status" value="1"/>
</dbReference>
<keyword evidence="3 4" id="KW-0408">Iron</keyword>
<evidence type="ECO:0000313" key="9">
    <source>
        <dbReference type="Proteomes" id="UP000001953"/>
    </source>
</evidence>